<name>A0ABY7NPE5_9SPHN</name>
<sequence>MTHNPTPPVNPGRFTPGSMVWSRTAIPIYLYGVGASVTVDAEGKRTAVEKTISGWQAGSKTVLTPFFWQPDTEHVSAVLFSNAGTISKFNRMGVRAGFGDRFVSLLRKGGLNDPSPGALDAIAFDLDVENPEYEEGWPDELEMYHNPNALLPIDEALFPGITHFHIEEGEAIWRGPSPRVLFSSTTSIDFISRKIRAEMKAADKPNMLLGRDGR</sequence>
<evidence type="ECO:0000313" key="2">
    <source>
        <dbReference type="Proteomes" id="UP001210865"/>
    </source>
</evidence>
<gene>
    <name evidence="1" type="ORF">PBT88_20660</name>
</gene>
<protein>
    <submittedName>
        <fullName evidence="1">Uncharacterized protein</fullName>
    </submittedName>
</protein>
<organism evidence="1 2">
    <name type="scientific">Sphingomonas abietis</name>
    <dbReference type="NCBI Taxonomy" id="3012344"/>
    <lineage>
        <taxon>Bacteria</taxon>
        <taxon>Pseudomonadati</taxon>
        <taxon>Pseudomonadota</taxon>
        <taxon>Alphaproteobacteria</taxon>
        <taxon>Sphingomonadales</taxon>
        <taxon>Sphingomonadaceae</taxon>
        <taxon>Sphingomonas</taxon>
    </lineage>
</organism>
<keyword evidence="2" id="KW-1185">Reference proteome</keyword>
<reference evidence="1 2" key="1">
    <citation type="submission" date="2022-12" db="EMBL/GenBank/DDBJ databases">
        <title>Sphingomonas abieness sp. nov., an endophytic bacterium isolated from Abies koreana.</title>
        <authorList>
            <person name="Jiang L."/>
            <person name="Lee J."/>
        </authorList>
    </citation>
    <scope>NUCLEOTIDE SEQUENCE [LARGE SCALE GENOMIC DNA]</scope>
    <source>
        <strain evidence="2">PAMB 00755</strain>
    </source>
</reference>
<evidence type="ECO:0000313" key="1">
    <source>
        <dbReference type="EMBL" id="WBO22513.1"/>
    </source>
</evidence>
<dbReference type="Proteomes" id="UP001210865">
    <property type="component" value="Chromosome"/>
</dbReference>
<dbReference type="RefSeq" id="WP_270077155.1">
    <property type="nucleotide sequence ID" value="NZ_CP115174.1"/>
</dbReference>
<proteinExistence type="predicted"/>
<accession>A0ABY7NPE5</accession>
<dbReference type="EMBL" id="CP115174">
    <property type="protein sequence ID" value="WBO22513.1"/>
    <property type="molecule type" value="Genomic_DNA"/>
</dbReference>